<dbReference type="SUPFAM" id="SSF52540">
    <property type="entry name" value="P-loop containing nucleoside triphosphate hydrolases"/>
    <property type="match status" value="1"/>
</dbReference>
<evidence type="ECO:0000256" key="3">
    <source>
        <dbReference type="RuleBase" id="RU361155"/>
    </source>
</evidence>
<organism evidence="5 6">
    <name type="scientific">Vitis vinifera</name>
    <name type="common">Grape</name>
    <dbReference type="NCBI Taxonomy" id="29760"/>
    <lineage>
        <taxon>Eukaryota</taxon>
        <taxon>Viridiplantae</taxon>
        <taxon>Streptophyta</taxon>
        <taxon>Embryophyta</taxon>
        <taxon>Tracheophyta</taxon>
        <taxon>Spermatophyta</taxon>
        <taxon>Magnoliopsida</taxon>
        <taxon>eudicotyledons</taxon>
        <taxon>Gunneridae</taxon>
        <taxon>Pentapetalae</taxon>
        <taxon>rosids</taxon>
        <taxon>Vitales</taxon>
        <taxon>Vitaceae</taxon>
        <taxon>Viteae</taxon>
        <taxon>Vitis</taxon>
    </lineage>
</organism>
<gene>
    <name evidence="5" type="primary">SOT16_3</name>
    <name evidence="5" type="ORF">CK203_017884</name>
</gene>
<proteinExistence type="inferred from homology"/>
<comment type="caution">
    <text evidence="5">The sequence shown here is derived from an EMBL/GenBank/DDBJ whole genome shotgun (WGS) entry which is preliminary data.</text>
</comment>
<dbReference type="Pfam" id="PF00685">
    <property type="entry name" value="Sulfotransfer_1"/>
    <property type="match status" value="1"/>
</dbReference>
<dbReference type="AlphaFoldDB" id="A0A438JW37"/>
<keyword evidence="2 3" id="KW-0808">Transferase</keyword>
<dbReference type="InterPro" id="IPR027417">
    <property type="entry name" value="P-loop_NTPase"/>
</dbReference>
<evidence type="ECO:0000313" key="6">
    <source>
        <dbReference type="Proteomes" id="UP000288805"/>
    </source>
</evidence>
<dbReference type="Proteomes" id="UP000288805">
    <property type="component" value="Unassembled WGS sequence"/>
</dbReference>
<dbReference type="Gene3D" id="3.40.50.300">
    <property type="entry name" value="P-loop containing nucleotide triphosphate hydrolases"/>
    <property type="match status" value="1"/>
</dbReference>
<evidence type="ECO:0000256" key="2">
    <source>
        <dbReference type="ARBA" id="ARBA00022679"/>
    </source>
</evidence>
<dbReference type="InterPro" id="IPR000863">
    <property type="entry name" value="Sulfotransferase_dom"/>
</dbReference>
<dbReference type="EC" id="2.8.2.-" evidence="3"/>
<name>A0A438JW37_VITVI</name>
<sequence length="329" mass="37828">MESYFPSESSAVFPLPTKYKEKISTLPKHHGWRVNADFYRYQGFWCYSFFLEGIMKSQQHFQAQSGDIILSSAPKTGTTWLKALTFAIVTRHHFDDSTNPLLTTVPHECVPFLEVDAVEDAFHRSPKLPLLATHLPYTSLPNSIMSSHCKIVYICREPKDAFISLWHFICKLAPQEEEHVPLEAALDMFCKGISQYGPYWDHVLGYWKASLECPERVLFLKYEDLMSDTLHYIKTLANFMGCPFSLEEESEGVVQKIMNLCSFETLSNLKVNKTGMHRSTTPLATKNDVYFRKGNVGDWKNHLTDEMVQRVDQITEQKFSGTGLMFLQP</sequence>
<dbReference type="PANTHER" id="PTHR11783">
    <property type="entry name" value="SULFOTRANSFERASE SULT"/>
    <property type="match status" value="1"/>
</dbReference>
<comment type="similarity">
    <text evidence="1 3">Belongs to the sulfotransferase 1 family.</text>
</comment>
<reference evidence="5 6" key="1">
    <citation type="journal article" date="2018" name="PLoS Genet.">
        <title>Population sequencing reveals clonal diversity and ancestral inbreeding in the grapevine cultivar Chardonnay.</title>
        <authorList>
            <person name="Roach M.J."/>
            <person name="Johnson D.L."/>
            <person name="Bohlmann J."/>
            <person name="van Vuuren H.J."/>
            <person name="Jones S.J."/>
            <person name="Pretorius I.S."/>
            <person name="Schmidt S.A."/>
            <person name="Borneman A.R."/>
        </authorList>
    </citation>
    <scope>NUCLEOTIDE SEQUENCE [LARGE SCALE GENOMIC DNA]</scope>
    <source>
        <strain evidence="6">cv. Chardonnay</strain>
        <tissue evidence="5">Leaf</tissue>
    </source>
</reference>
<dbReference type="GO" id="GO:0008146">
    <property type="term" value="F:sulfotransferase activity"/>
    <property type="evidence" value="ECO:0007669"/>
    <property type="project" value="InterPro"/>
</dbReference>
<protein>
    <recommendedName>
        <fullName evidence="3">Sulfotransferase</fullName>
        <ecNumber evidence="3">2.8.2.-</ecNumber>
    </recommendedName>
</protein>
<accession>A0A438JW37</accession>
<evidence type="ECO:0000313" key="5">
    <source>
        <dbReference type="EMBL" id="RVX13181.1"/>
    </source>
</evidence>
<feature type="domain" description="Sulfotransferase" evidence="4">
    <location>
        <begin position="67"/>
        <end position="323"/>
    </location>
</feature>
<evidence type="ECO:0000259" key="4">
    <source>
        <dbReference type="Pfam" id="PF00685"/>
    </source>
</evidence>
<evidence type="ECO:0000256" key="1">
    <source>
        <dbReference type="ARBA" id="ARBA00005771"/>
    </source>
</evidence>
<dbReference type="EMBL" id="QGNW01000025">
    <property type="protein sequence ID" value="RVX13181.1"/>
    <property type="molecule type" value="Genomic_DNA"/>
</dbReference>